<evidence type="ECO:0000313" key="2">
    <source>
        <dbReference type="EMBL" id="WRL66316.1"/>
    </source>
</evidence>
<dbReference type="Proteomes" id="UP001324287">
    <property type="component" value="Chromosome"/>
</dbReference>
<feature type="region of interest" description="Disordered" evidence="1">
    <location>
        <begin position="56"/>
        <end position="75"/>
    </location>
</feature>
<reference evidence="2 3" key="1">
    <citation type="submission" date="2023-12" db="EMBL/GenBank/DDBJ databases">
        <title>Blastococcus brunescens sp. nov., an actonobacterium isolated from sandstone collected in sahara desert.</title>
        <authorList>
            <person name="Gtari M."/>
            <person name="Ghodhbane F."/>
        </authorList>
    </citation>
    <scope>NUCLEOTIDE SEQUENCE [LARGE SCALE GENOMIC DNA]</scope>
    <source>
        <strain evidence="2 3">BMG 8361</strain>
    </source>
</reference>
<protein>
    <submittedName>
        <fullName evidence="2">Uncharacterized protein</fullName>
    </submittedName>
</protein>
<dbReference type="RefSeq" id="WP_324277630.1">
    <property type="nucleotide sequence ID" value="NZ_CP141261.1"/>
</dbReference>
<gene>
    <name evidence="2" type="ORF">U6N30_13215</name>
</gene>
<accession>A0ABZ1B9E1</accession>
<proteinExistence type="predicted"/>
<keyword evidence="3" id="KW-1185">Reference proteome</keyword>
<name>A0ABZ1B9E1_9ACTN</name>
<organism evidence="2 3">
    <name type="scientific">Blastococcus brunescens</name>
    <dbReference type="NCBI Taxonomy" id="1564165"/>
    <lineage>
        <taxon>Bacteria</taxon>
        <taxon>Bacillati</taxon>
        <taxon>Actinomycetota</taxon>
        <taxon>Actinomycetes</taxon>
        <taxon>Geodermatophilales</taxon>
        <taxon>Geodermatophilaceae</taxon>
        <taxon>Blastococcus</taxon>
    </lineage>
</organism>
<dbReference type="EMBL" id="CP141261">
    <property type="protein sequence ID" value="WRL66316.1"/>
    <property type="molecule type" value="Genomic_DNA"/>
</dbReference>
<evidence type="ECO:0000313" key="3">
    <source>
        <dbReference type="Proteomes" id="UP001324287"/>
    </source>
</evidence>
<evidence type="ECO:0000256" key="1">
    <source>
        <dbReference type="SAM" id="MobiDB-lite"/>
    </source>
</evidence>
<sequence>MTDVIDDLHRRGLIAQSTDEAALRAHLAEGRSRTTPGSTRRRRACTSATCSSSWCCVRSSAPGTSPSSSSEGPPG</sequence>